<evidence type="ECO:0000313" key="2">
    <source>
        <dbReference type="EMBL" id="KAH7304479.1"/>
    </source>
</evidence>
<dbReference type="OrthoDB" id="5336565at2759"/>
<dbReference type="Proteomes" id="UP000813444">
    <property type="component" value="Unassembled WGS sequence"/>
</dbReference>
<dbReference type="EMBL" id="JAGPNK010000023">
    <property type="protein sequence ID" value="KAH7304479.1"/>
    <property type="molecule type" value="Genomic_DNA"/>
</dbReference>
<feature type="region of interest" description="Disordered" evidence="1">
    <location>
        <begin position="18"/>
        <end position="56"/>
    </location>
</feature>
<reference evidence="2" key="1">
    <citation type="journal article" date="2021" name="Nat. Commun.">
        <title>Genetic determinants of endophytism in the Arabidopsis root mycobiome.</title>
        <authorList>
            <person name="Mesny F."/>
            <person name="Miyauchi S."/>
            <person name="Thiergart T."/>
            <person name="Pickel B."/>
            <person name="Atanasova L."/>
            <person name="Karlsson M."/>
            <person name="Huettel B."/>
            <person name="Barry K.W."/>
            <person name="Haridas S."/>
            <person name="Chen C."/>
            <person name="Bauer D."/>
            <person name="Andreopoulos W."/>
            <person name="Pangilinan J."/>
            <person name="LaButti K."/>
            <person name="Riley R."/>
            <person name="Lipzen A."/>
            <person name="Clum A."/>
            <person name="Drula E."/>
            <person name="Henrissat B."/>
            <person name="Kohler A."/>
            <person name="Grigoriev I.V."/>
            <person name="Martin F.M."/>
            <person name="Hacquard S."/>
        </authorList>
    </citation>
    <scope>NUCLEOTIDE SEQUENCE</scope>
    <source>
        <strain evidence="2">MPI-CAGE-CH-0235</strain>
    </source>
</reference>
<feature type="region of interest" description="Disordered" evidence="1">
    <location>
        <begin position="74"/>
        <end position="182"/>
    </location>
</feature>
<feature type="compositionally biased region" description="Low complexity" evidence="1">
    <location>
        <begin position="171"/>
        <end position="180"/>
    </location>
</feature>
<evidence type="ECO:0000256" key="1">
    <source>
        <dbReference type="SAM" id="MobiDB-lite"/>
    </source>
</evidence>
<feature type="compositionally biased region" description="Polar residues" evidence="1">
    <location>
        <begin position="145"/>
        <end position="155"/>
    </location>
</feature>
<dbReference type="AlphaFoldDB" id="A0A8K0SFH4"/>
<accession>A0A8K0SFH4</accession>
<organism evidence="2 3">
    <name type="scientific">Stachybotrys elegans</name>
    <dbReference type="NCBI Taxonomy" id="80388"/>
    <lineage>
        <taxon>Eukaryota</taxon>
        <taxon>Fungi</taxon>
        <taxon>Dikarya</taxon>
        <taxon>Ascomycota</taxon>
        <taxon>Pezizomycotina</taxon>
        <taxon>Sordariomycetes</taxon>
        <taxon>Hypocreomycetidae</taxon>
        <taxon>Hypocreales</taxon>
        <taxon>Stachybotryaceae</taxon>
        <taxon>Stachybotrys</taxon>
    </lineage>
</organism>
<evidence type="ECO:0000313" key="3">
    <source>
        <dbReference type="Proteomes" id="UP000813444"/>
    </source>
</evidence>
<gene>
    <name evidence="2" type="ORF">B0I35DRAFT_445320</name>
</gene>
<name>A0A8K0SFH4_9HYPO</name>
<feature type="region of interest" description="Disordered" evidence="1">
    <location>
        <begin position="506"/>
        <end position="531"/>
    </location>
</feature>
<feature type="compositionally biased region" description="Polar residues" evidence="1">
    <location>
        <begin position="463"/>
        <end position="477"/>
    </location>
</feature>
<feature type="compositionally biased region" description="Polar residues" evidence="1">
    <location>
        <begin position="79"/>
        <end position="88"/>
    </location>
</feature>
<sequence>MHLCADHLQAPRMVELRGRLSPTNRTKRPHLDEPWIADTQTPKKRKLNHPSAPPPQFWDNLSQPVLTKNALRELDRRNSTGNYQSRVHTTGRRYNTRRVSLAAHRASAQEVLSQLPPTGRAQLKRTARHGGPDLKDLRGVPPPSNTEMSSSQSSLGRRKRGSQSTLKSNATPDTTTTRSTGPYDRAFQQHLIDHHIFPPDYEYPNGDELPEPENIDEIKRVLEQPRKSLSPSRFSKEEFKKFKRADAHATKESRVVATVIPIIEGDAGDPRGVASDVAFSNLDHLTDGSLVCAKPDLYYGARPEQLKKEVREALGNFIVPSTQDDLPIVPNNFLEVKGPDGSLSVATRQATYNAALGSRALHTLQSYGTEQIYDNKAYTLTWTYHGGHLKAYMSHPIPPSTPEMPSGYAMTQLKGWSMTSDADAFRQGAAAYRNGRDWAKSQRDQAIAQANKVAPIPTAVESPHTTPPSEDASETTSHAISNELSLTSHQTTDTSEDELALEFAHPPKRSRSPEKQDSTMNVHSQDLKGKKLSHGIKLNALGQDSRRHVRSQTVVAMIYGPFGEPKGPEV</sequence>
<comment type="caution">
    <text evidence="2">The sequence shown here is derived from an EMBL/GenBank/DDBJ whole genome shotgun (WGS) entry which is preliminary data.</text>
</comment>
<keyword evidence="3" id="KW-1185">Reference proteome</keyword>
<protein>
    <submittedName>
        <fullName evidence="2">Uncharacterized protein</fullName>
    </submittedName>
</protein>
<feature type="region of interest" description="Disordered" evidence="1">
    <location>
        <begin position="454"/>
        <end position="477"/>
    </location>
</feature>
<proteinExistence type="predicted"/>